<comment type="caution">
    <text evidence="1">The sequence shown here is derived from an EMBL/GenBank/DDBJ whole genome shotgun (WGS) entry which is preliminary data.</text>
</comment>
<name>A0A0L0NUM9_CANAR</name>
<sequence>MFEQERNKAAKCSLLVAAWDGHKRGDKRMRRRLRKCLKLGARLERHFDKWIGLQWGHETERQR</sequence>
<protein>
    <submittedName>
        <fullName evidence="1">Uncharacterized protein</fullName>
    </submittedName>
</protein>
<evidence type="ECO:0000313" key="1">
    <source>
        <dbReference type="EMBL" id="KND97887.1"/>
    </source>
</evidence>
<dbReference type="EMBL" id="LGST01000039">
    <property type="protein sequence ID" value="KND97887.1"/>
    <property type="molecule type" value="Genomic_DNA"/>
</dbReference>
<evidence type="ECO:0000313" key="2">
    <source>
        <dbReference type="Proteomes" id="UP000037122"/>
    </source>
</evidence>
<organism evidence="1 2">
    <name type="scientific">Candidozyma auris</name>
    <name type="common">Yeast</name>
    <name type="synonym">Candida auris</name>
    <dbReference type="NCBI Taxonomy" id="498019"/>
    <lineage>
        <taxon>Eukaryota</taxon>
        <taxon>Fungi</taxon>
        <taxon>Dikarya</taxon>
        <taxon>Ascomycota</taxon>
        <taxon>Saccharomycotina</taxon>
        <taxon>Pichiomycetes</taxon>
        <taxon>Metschnikowiaceae</taxon>
        <taxon>Candidozyma</taxon>
    </lineage>
</organism>
<dbReference type="AlphaFoldDB" id="A0A0L0NUM9"/>
<accession>A0A0L0NUM9</accession>
<reference evidence="2" key="1">
    <citation type="journal article" date="2015" name="BMC Genomics">
        <title>Draft genome of a commonly misdiagnosed multidrug resistant pathogen Candida auris.</title>
        <authorList>
            <person name="Chatterjee S."/>
            <person name="Alampalli S.V."/>
            <person name="Nageshan R.K."/>
            <person name="Chettiar S.T."/>
            <person name="Joshi S."/>
            <person name="Tatu U.S."/>
        </authorList>
    </citation>
    <scope>NUCLEOTIDE SEQUENCE [LARGE SCALE GENOMIC DNA]</scope>
    <source>
        <strain evidence="2">6684</strain>
    </source>
</reference>
<dbReference type="VEuPathDB" id="FungiDB:QG37_05379"/>
<gene>
    <name evidence="1" type="ORF">QG37_05379</name>
</gene>
<proteinExistence type="predicted"/>
<dbReference type="Proteomes" id="UP000037122">
    <property type="component" value="Unassembled WGS sequence"/>
</dbReference>